<gene>
    <name evidence="3" type="ORF">VZT92_000573</name>
</gene>
<dbReference type="EMBL" id="JBCEZU010000001">
    <property type="protein sequence ID" value="KAK9542737.1"/>
    <property type="molecule type" value="Genomic_DNA"/>
</dbReference>
<dbReference type="Gene3D" id="1.10.287.1490">
    <property type="match status" value="1"/>
</dbReference>
<reference evidence="3 4" key="1">
    <citation type="journal article" date="2024" name="Genome Biol. Evol.">
        <title>Chromosome-level genome assembly of the viviparous eelpout Zoarces viviparus.</title>
        <authorList>
            <person name="Fuhrmann N."/>
            <person name="Brasseur M.V."/>
            <person name="Bakowski C.E."/>
            <person name="Podsiadlowski L."/>
            <person name="Prost S."/>
            <person name="Krehenwinkel H."/>
            <person name="Mayer C."/>
        </authorList>
    </citation>
    <scope>NUCLEOTIDE SEQUENCE [LARGE SCALE GENOMIC DNA]</scope>
    <source>
        <strain evidence="3">NO-MEL_2022_Ind0_liver</strain>
    </source>
</reference>
<feature type="compositionally biased region" description="Basic and acidic residues" evidence="2">
    <location>
        <begin position="1"/>
        <end position="10"/>
    </location>
</feature>
<keyword evidence="4" id="KW-1185">Reference proteome</keyword>
<feature type="compositionally biased region" description="Polar residues" evidence="2">
    <location>
        <begin position="11"/>
        <end position="22"/>
    </location>
</feature>
<evidence type="ECO:0000313" key="4">
    <source>
        <dbReference type="Proteomes" id="UP001488805"/>
    </source>
</evidence>
<organism evidence="3 4">
    <name type="scientific">Zoarces viviparus</name>
    <name type="common">Viviparous eelpout</name>
    <name type="synonym">Blennius viviparus</name>
    <dbReference type="NCBI Taxonomy" id="48416"/>
    <lineage>
        <taxon>Eukaryota</taxon>
        <taxon>Metazoa</taxon>
        <taxon>Chordata</taxon>
        <taxon>Craniata</taxon>
        <taxon>Vertebrata</taxon>
        <taxon>Euteleostomi</taxon>
        <taxon>Actinopterygii</taxon>
        <taxon>Neopterygii</taxon>
        <taxon>Teleostei</taxon>
        <taxon>Neoteleostei</taxon>
        <taxon>Acanthomorphata</taxon>
        <taxon>Eupercaria</taxon>
        <taxon>Perciformes</taxon>
        <taxon>Cottioidei</taxon>
        <taxon>Zoarcales</taxon>
        <taxon>Zoarcidae</taxon>
        <taxon>Zoarcinae</taxon>
        <taxon>Zoarces</taxon>
    </lineage>
</organism>
<dbReference type="PANTHER" id="PTHR23313">
    <property type="entry name" value="TSEC1-RELATED"/>
    <property type="match status" value="1"/>
</dbReference>
<proteinExistence type="predicted"/>
<protein>
    <recommendedName>
        <fullName evidence="5">Testis expressed 9</fullName>
    </recommendedName>
</protein>
<evidence type="ECO:0000256" key="2">
    <source>
        <dbReference type="SAM" id="MobiDB-lite"/>
    </source>
</evidence>
<sequence length="401" mass="45993">MAERRFDKNVRPSQSVVSQKRPSSSRKAVRSKMIEVRPQVKSASGPTKKHTDDLFAKEEKYKLLNAELEAKTADLVRQAEQLMREQSEVLSKPFPTLLLTDIEDEEESRKMKPQQCTMQEPNMKVVTKTKVTKQRKDPHCNTVTPEISHVADLAAVGDSEDVFVAKTIRSMEEKMNDSAIHDNVVDDEANAGDNVGSGVSDTQIRFLKANLRIIQEEQDQLSSEYYKKDDENAKLRAKMKELEEERARLQKTANIQQTQIEKHRASAEESDKKCDGLQLQVSALHKEIENLNRSHKQAAGVHSTVEVRLNRALEEVERLKTELNKMEQMNKDKISEEHQSKENLLAENKMLKKQKAELIMGFKKQLKLIDILKRQKMHFEAAKLLSFKEDEFMKALDLGKS</sequence>
<dbReference type="PANTHER" id="PTHR23313:SF0">
    <property type="entry name" value="TESTIS-EXPRESSED PROTEIN 9"/>
    <property type="match status" value="1"/>
</dbReference>
<evidence type="ECO:0000313" key="3">
    <source>
        <dbReference type="EMBL" id="KAK9542737.1"/>
    </source>
</evidence>
<evidence type="ECO:0000256" key="1">
    <source>
        <dbReference type="SAM" id="Coils"/>
    </source>
</evidence>
<name>A0AAW1G6D0_ZOAVI</name>
<dbReference type="Proteomes" id="UP001488805">
    <property type="component" value="Unassembled WGS sequence"/>
</dbReference>
<evidence type="ECO:0008006" key="5">
    <source>
        <dbReference type="Google" id="ProtNLM"/>
    </source>
</evidence>
<dbReference type="AlphaFoldDB" id="A0AAW1G6D0"/>
<feature type="coiled-coil region" evidence="1">
    <location>
        <begin position="204"/>
        <end position="354"/>
    </location>
</feature>
<comment type="caution">
    <text evidence="3">The sequence shown here is derived from an EMBL/GenBank/DDBJ whole genome shotgun (WGS) entry which is preliminary data.</text>
</comment>
<accession>A0AAW1G6D0</accession>
<keyword evidence="1" id="KW-0175">Coiled coil</keyword>
<feature type="region of interest" description="Disordered" evidence="2">
    <location>
        <begin position="1"/>
        <end position="53"/>
    </location>
</feature>